<gene>
    <name evidence="3" type="ORF">INF20_02175</name>
</gene>
<keyword evidence="1" id="KW-0472">Membrane</keyword>
<dbReference type="Pfam" id="PF00149">
    <property type="entry name" value="Metallophos"/>
    <property type="match status" value="1"/>
</dbReference>
<dbReference type="InterPro" id="IPR051158">
    <property type="entry name" value="Metallophosphoesterase_sf"/>
</dbReference>
<protein>
    <submittedName>
        <fullName evidence="3">Metallophosphoesterase</fullName>
    </submittedName>
</protein>
<evidence type="ECO:0000313" key="4">
    <source>
        <dbReference type="Proteomes" id="UP001516588"/>
    </source>
</evidence>
<dbReference type="SUPFAM" id="SSF56300">
    <property type="entry name" value="Metallo-dependent phosphatases"/>
    <property type="match status" value="1"/>
</dbReference>
<accession>A0ABR9QW26</accession>
<dbReference type="PANTHER" id="PTHR31302:SF25">
    <property type="entry name" value="PHOSPHOESTERASE"/>
    <property type="match status" value="1"/>
</dbReference>
<keyword evidence="1" id="KW-1133">Transmembrane helix</keyword>
<dbReference type="InterPro" id="IPR029052">
    <property type="entry name" value="Metallo-depent_PP-like"/>
</dbReference>
<proteinExistence type="predicted"/>
<feature type="transmembrane region" description="Helical" evidence="1">
    <location>
        <begin position="12"/>
        <end position="35"/>
    </location>
</feature>
<dbReference type="Gene3D" id="3.60.21.10">
    <property type="match status" value="1"/>
</dbReference>
<comment type="caution">
    <text evidence="3">The sequence shown here is derived from an EMBL/GenBank/DDBJ whole genome shotgun (WGS) entry which is preliminary data.</text>
</comment>
<sequence length="289" mass="31739">MRTIFRFITGIIKFVVCLIFIICLIGAGMAAYAFYIAPDRLTTEDINVESSLVSRDIDIAVIADTHFGAGFEAEDFDKVIDEINAEDVDIVLFLGDLIDDYNRYTIDDFSKGTGDPAVISEKLSEINASLGKFAVFGNHDYGGGAENHYEDIMNAGGFTVLKNESYVLPGTGLRLIGIDDLLLGYGSVSISESATSNMYDLILCHEPDIYDKLTGDDIDFMFAGHTHGGQINIPYLRDEFLPSLGSKYLKGEYSDGISTLYVNPGLGTTKIKARLFAEPEITYLHIKSI</sequence>
<dbReference type="Proteomes" id="UP001516588">
    <property type="component" value="Unassembled WGS sequence"/>
</dbReference>
<evidence type="ECO:0000256" key="1">
    <source>
        <dbReference type="SAM" id="Phobius"/>
    </source>
</evidence>
<keyword evidence="1" id="KW-0812">Transmembrane</keyword>
<dbReference type="PANTHER" id="PTHR31302">
    <property type="entry name" value="TRANSMEMBRANE PROTEIN WITH METALLOPHOSPHOESTERASE DOMAIN-RELATED"/>
    <property type="match status" value="1"/>
</dbReference>
<dbReference type="RefSeq" id="WP_226384751.1">
    <property type="nucleotide sequence ID" value="NZ_JADCKA010000002.1"/>
</dbReference>
<organism evidence="3 4">
    <name type="scientific">Gallibacter intestinalis</name>
    <dbReference type="NCBI Taxonomy" id="2779356"/>
    <lineage>
        <taxon>Bacteria</taxon>
        <taxon>Bacillati</taxon>
        <taxon>Bacillota</taxon>
        <taxon>Clostridia</taxon>
        <taxon>Eubacteriales</taxon>
        <taxon>Eubacteriaceae</taxon>
        <taxon>Gallibacter</taxon>
    </lineage>
</organism>
<dbReference type="EMBL" id="JADCKA010000002">
    <property type="protein sequence ID" value="MBE5035084.1"/>
    <property type="molecule type" value="Genomic_DNA"/>
</dbReference>
<evidence type="ECO:0000259" key="2">
    <source>
        <dbReference type="Pfam" id="PF00149"/>
    </source>
</evidence>
<dbReference type="InterPro" id="IPR004843">
    <property type="entry name" value="Calcineurin-like_PHP"/>
</dbReference>
<reference evidence="3 4" key="1">
    <citation type="submission" date="2020-10" db="EMBL/GenBank/DDBJ databases">
        <title>ChiBAC.</title>
        <authorList>
            <person name="Zenner C."/>
            <person name="Hitch T.C.A."/>
            <person name="Clavel T."/>
        </authorList>
    </citation>
    <scope>NUCLEOTIDE SEQUENCE [LARGE SCALE GENOMIC DNA]</scope>
    <source>
        <strain evidence="3 4">DSM 108706</strain>
    </source>
</reference>
<evidence type="ECO:0000313" key="3">
    <source>
        <dbReference type="EMBL" id="MBE5035084.1"/>
    </source>
</evidence>
<keyword evidence="4" id="KW-1185">Reference proteome</keyword>
<feature type="domain" description="Calcineurin-like phosphoesterase" evidence="2">
    <location>
        <begin position="59"/>
        <end position="228"/>
    </location>
</feature>
<name>A0ABR9QW26_9FIRM</name>